<proteinExistence type="predicted"/>
<name>A0AAJ8WJ24_SALET</name>
<evidence type="ECO:0000313" key="2">
    <source>
        <dbReference type="Proteomes" id="UP000003971"/>
    </source>
</evidence>
<evidence type="ECO:0000313" key="1">
    <source>
        <dbReference type="EMBL" id="EFZ05554.1"/>
    </source>
</evidence>
<reference evidence="1 2" key="1">
    <citation type="journal article" date="2011" name="J. Bacteriol.">
        <title>Genome sequences of Salmonella enterica serovar typhimurium, Choleraesuis, Dublin, and Gallinarum strains of well- defined virulence in food-producing animals.</title>
        <authorList>
            <person name="Richardson E.J."/>
            <person name="Limaye B."/>
            <person name="Inamdar H."/>
            <person name="Datta A."/>
            <person name="Manjari K.S."/>
            <person name="Pullinger G.D."/>
            <person name="Thomson N.R."/>
            <person name="Joshi R.R."/>
            <person name="Watson M."/>
            <person name="Stevens M.P."/>
        </authorList>
    </citation>
    <scope>NUCLEOTIDE SEQUENCE [LARGE SCALE GENOMIC DNA]</scope>
    <source>
        <strain evidence="1">A50</strain>
    </source>
</reference>
<protein>
    <submittedName>
        <fullName evidence="1">Uncharacterized protein</fullName>
    </submittedName>
</protein>
<dbReference type="EMBL" id="CM001062">
    <property type="protein sequence ID" value="EFZ05554.1"/>
    <property type="molecule type" value="Genomic_DNA"/>
</dbReference>
<gene>
    <name evidence="1" type="ORF">SCA50_1024</name>
</gene>
<dbReference type="AlphaFoldDB" id="A0AAJ8WJ24"/>
<dbReference type="Proteomes" id="UP000003971">
    <property type="component" value="Chromosome"/>
</dbReference>
<organism evidence="1 2">
    <name type="scientific">Salmonella enterica subsp. enterica serovar Choleraesuis str. SCSA50</name>
    <dbReference type="NCBI Taxonomy" id="904139"/>
    <lineage>
        <taxon>Bacteria</taxon>
        <taxon>Pseudomonadati</taxon>
        <taxon>Pseudomonadota</taxon>
        <taxon>Gammaproteobacteria</taxon>
        <taxon>Enterobacterales</taxon>
        <taxon>Enterobacteriaceae</taxon>
        <taxon>Salmonella</taxon>
    </lineage>
</organism>
<accession>A0AAJ8WJ24</accession>
<sequence length="233" mass="26705">MNRIMLTHFSAYALQVVGGVYARAGHRFGDGDMNFFAVPQHTELLQHFNMFKRAGLPAHVTADKPRAIAINAQVTKASIPYRFQTFCKAIAIPGNRRPGKVKRIAFSIQHDFYRIRVKRFFGAVNRHRQRRHANLALCQIFRDLANNNRRDHRLIALNVHNNGIVAESALLYHFRQPFGAGLVIGARHAHFAASRFYRTSHVFMIGRDNNAFRARFARPLQDMNNHGLTINIH</sequence>